<dbReference type="SUPFAM" id="SSF56112">
    <property type="entry name" value="Protein kinase-like (PK-like)"/>
    <property type="match status" value="1"/>
</dbReference>
<organism evidence="3 4">
    <name type="scientific">Polyporus arcularius HHB13444</name>
    <dbReference type="NCBI Taxonomy" id="1314778"/>
    <lineage>
        <taxon>Eukaryota</taxon>
        <taxon>Fungi</taxon>
        <taxon>Dikarya</taxon>
        <taxon>Basidiomycota</taxon>
        <taxon>Agaricomycotina</taxon>
        <taxon>Agaricomycetes</taxon>
        <taxon>Polyporales</taxon>
        <taxon>Polyporaceae</taxon>
        <taxon>Polyporus</taxon>
    </lineage>
</organism>
<feature type="compositionally biased region" description="Polar residues" evidence="1">
    <location>
        <begin position="844"/>
        <end position="859"/>
    </location>
</feature>
<dbReference type="InterPro" id="IPR040976">
    <property type="entry name" value="Pkinase_fungal"/>
</dbReference>
<feature type="compositionally biased region" description="Polar residues" evidence="1">
    <location>
        <begin position="163"/>
        <end position="180"/>
    </location>
</feature>
<accession>A0A5C3P9K3</accession>
<dbReference type="STRING" id="1314778.A0A5C3P9K3"/>
<dbReference type="Pfam" id="PF17667">
    <property type="entry name" value="Pkinase_fungal"/>
    <property type="match status" value="2"/>
</dbReference>
<protein>
    <recommendedName>
        <fullName evidence="2">Fungal-type protein kinase domain-containing protein</fullName>
    </recommendedName>
</protein>
<feature type="region of interest" description="Disordered" evidence="1">
    <location>
        <begin position="344"/>
        <end position="398"/>
    </location>
</feature>
<dbReference type="Gene3D" id="1.10.510.10">
    <property type="entry name" value="Transferase(Phosphotransferase) domain 1"/>
    <property type="match status" value="1"/>
</dbReference>
<dbReference type="Proteomes" id="UP000308197">
    <property type="component" value="Unassembled WGS sequence"/>
</dbReference>
<feature type="compositionally biased region" description="Polar residues" evidence="1">
    <location>
        <begin position="738"/>
        <end position="750"/>
    </location>
</feature>
<proteinExistence type="predicted"/>
<feature type="domain" description="Fungal-type protein kinase" evidence="2">
    <location>
        <begin position="403"/>
        <end position="620"/>
    </location>
</feature>
<feature type="compositionally biased region" description="Basic and acidic residues" evidence="1">
    <location>
        <begin position="767"/>
        <end position="779"/>
    </location>
</feature>
<evidence type="ECO:0000313" key="4">
    <source>
        <dbReference type="Proteomes" id="UP000308197"/>
    </source>
</evidence>
<feature type="region of interest" description="Disordered" evidence="1">
    <location>
        <begin position="161"/>
        <end position="183"/>
    </location>
</feature>
<feature type="compositionally biased region" description="Low complexity" evidence="1">
    <location>
        <begin position="385"/>
        <end position="398"/>
    </location>
</feature>
<dbReference type="InterPro" id="IPR011009">
    <property type="entry name" value="Kinase-like_dom_sf"/>
</dbReference>
<sequence length="912" mass="101217">MGAHFCEYPIDKFLKCVPGDAPTAKERTQFEQVDWSKANVEEDWYLLMNKTVNSVFEASGSVSLAFLDTSIHRAAGSVGPDGKKTQTRPQTLNDAAVYWDTDEARDATKLTAEQIKNINLTSEELKARGRIGACNWHWIVVPLEIKHDRKKTAFFFRDPAPQKNRSCPTANLSQPPSSTVAVEGDYTSFSAPTSLSGQAEEEDQTGDTSADAEAPLAQFVEQMLNILYCQHRQFCYGIYVWQCVARLCYFDRGGAVVSEDFDWSSTDSPLHDFLWRVAHMSRDDLGYDPTATPLKKTNWAQANAFKAMANDPTVPAAVQGYVRAATAEGVPIYKLRIIPMAAPPDEGLPEDPLAQPGPSSGPDPQSSNPTSSASPTEPFLGSNTSSPAPESSPSLPSEPVAREFLVGEPHFATNSLFGRCTRGYVAYDLQTGRLCFLKDYWRPYVPGHTRPEHLVLEHLNRCKVRHIATLICGGDVGGYRAQETKGQVLIHHTKAPPVPRIHYRLATEEIGLPVEEFKDFRQLAAVFLDAIIAHKDAWKEAKVLHGDISVGNIIIDALTKRGILIDWDLARFQCELGSGPHEPDRAGTWEFRSALALAYPLKPQRVSDDLESFIHAFYYLVLKYHPTTLISLKEFVESTFESASLVRGVKVGGQAKLTHFALKRPRFKVRNNPVLQEVLEAIHKGCYESYQQIDLDQMEELYAIHEPALETLPGVPDVGEDEDELEDAFSVQEPVHWTQATTTASESQDVSDVGGSRSGDLVADASDPGHSDASVHEPLTESDSDGEASDPCVVTGFLSDHCHQQLAKILKNKYKPAKPLDDKRSNQFLLRSKRFRDMIPSKVYDSTNYSSSDLSTFASGTGKRPREPRDEAEHPDRQSDNTAEGDNEESGRHGRKKRQRVEGSTRTRSGKR</sequence>
<name>A0A5C3P9K3_9APHY</name>
<dbReference type="PANTHER" id="PTHR38248">
    <property type="entry name" value="FUNK1 6"/>
    <property type="match status" value="1"/>
</dbReference>
<dbReference type="EMBL" id="ML211263">
    <property type="protein sequence ID" value="TFK85278.1"/>
    <property type="molecule type" value="Genomic_DNA"/>
</dbReference>
<keyword evidence="4" id="KW-1185">Reference proteome</keyword>
<dbReference type="AlphaFoldDB" id="A0A5C3P9K3"/>
<feature type="compositionally biased region" description="Low complexity" evidence="1">
    <location>
        <begin position="356"/>
        <end position="367"/>
    </location>
</feature>
<gene>
    <name evidence="3" type="ORF">K466DRAFT_664618</name>
</gene>
<evidence type="ECO:0000259" key="2">
    <source>
        <dbReference type="Pfam" id="PF17667"/>
    </source>
</evidence>
<dbReference type="InParanoid" id="A0A5C3P9K3"/>
<feature type="region of interest" description="Disordered" evidence="1">
    <location>
        <begin position="738"/>
        <end position="788"/>
    </location>
</feature>
<feature type="domain" description="Fungal-type protein kinase" evidence="2">
    <location>
        <begin position="211"/>
        <end position="293"/>
    </location>
</feature>
<feature type="region of interest" description="Disordered" evidence="1">
    <location>
        <begin position="191"/>
        <end position="210"/>
    </location>
</feature>
<reference evidence="3 4" key="1">
    <citation type="journal article" date="2019" name="Nat. Ecol. Evol.">
        <title>Megaphylogeny resolves global patterns of mushroom evolution.</title>
        <authorList>
            <person name="Varga T."/>
            <person name="Krizsan K."/>
            <person name="Foldi C."/>
            <person name="Dima B."/>
            <person name="Sanchez-Garcia M."/>
            <person name="Sanchez-Ramirez S."/>
            <person name="Szollosi G.J."/>
            <person name="Szarkandi J.G."/>
            <person name="Papp V."/>
            <person name="Albert L."/>
            <person name="Andreopoulos W."/>
            <person name="Angelini C."/>
            <person name="Antonin V."/>
            <person name="Barry K.W."/>
            <person name="Bougher N.L."/>
            <person name="Buchanan P."/>
            <person name="Buyck B."/>
            <person name="Bense V."/>
            <person name="Catcheside P."/>
            <person name="Chovatia M."/>
            <person name="Cooper J."/>
            <person name="Damon W."/>
            <person name="Desjardin D."/>
            <person name="Finy P."/>
            <person name="Geml J."/>
            <person name="Haridas S."/>
            <person name="Hughes K."/>
            <person name="Justo A."/>
            <person name="Karasinski D."/>
            <person name="Kautmanova I."/>
            <person name="Kiss B."/>
            <person name="Kocsube S."/>
            <person name="Kotiranta H."/>
            <person name="LaButti K.M."/>
            <person name="Lechner B.E."/>
            <person name="Liimatainen K."/>
            <person name="Lipzen A."/>
            <person name="Lukacs Z."/>
            <person name="Mihaltcheva S."/>
            <person name="Morgado L.N."/>
            <person name="Niskanen T."/>
            <person name="Noordeloos M.E."/>
            <person name="Ohm R.A."/>
            <person name="Ortiz-Santana B."/>
            <person name="Ovrebo C."/>
            <person name="Racz N."/>
            <person name="Riley R."/>
            <person name="Savchenko A."/>
            <person name="Shiryaev A."/>
            <person name="Soop K."/>
            <person name="Spirin V."/>
            <person name="Szebenyi C."/>
            <person name="Tomsovsky M."/>
            <person name="Tulloss R.E."/>
            <person name="Uehling J."/>
            <person name="Grigoriev I.V."/>
            <person name="Vagvolgyi C."/>
            <person name="Papp T."/>
            <person name="Martin F.M."/>
            <person name="Miettinen O."/>
            <person name="Hibbett D.S."/>
            <person name="Nagy L.G."/>
        </authorList>
    </citation>
    <scope>NUCLEOTIDE SEQUENCE [LARGE SCALE GENOMIC DNA]</scope>
    <source>
        <strain evidence="3 4">HHB13444</strain>
    </source>
</reference>
<evidence type="ECO:0000256" key="1">
    <source>
        <dbReference type="SAM" id="MobiDB-lite"/>
    </source>
</evidence>
<feature type="compositionally biased region" description="Basic and acidic residues" evidence="1">
    <location>
        <begin position="864"/>
        <end position="879"/>
    </location>
</feature>
<dbReference type="PANTHER" id="PTHR38248:SF2">
    <property type="entry name" value="FUNK1 11"/>
    <property type="match status" value="1"/>
</dbReference>
<feature type="region of interest" description="Disordered" evidence="1">
    <location>
        <begin position="843"/>
        <end position="912"/>
    </location>
</feature>
<evidence type="ECO:0000313" key="3">
    <source>
        <dbReference type="EMBL" id="TFK85278.1"/>
    </source>
</evidence>